<dbReference type="EMBL" id="MU006778">
    <property type="protein sequence ID" value="KAF2644493.1"/>
    <property type="molecule type" value="Genomic_DNA"/>
</dbReference>
<name>A0A6A6SCP6_9PLEO</name>
<gene>
    <name evidence="1" type="ORF">P280DRAFT_465817</name>
</gene>
<dbReference type="AlphaFoldDB" id="A0A6A6SCP6"/>
<reference evidence="1" key="1">
    <citation type="journal article" date="2020" name="Stud. Mycol.">
        <title>101 Dothideomycetes genomes: a test case for predicting lifestyles and emergence of pathogens.</title>
        <authorList>
            <person name="Haridas S."/>
            <person name="Albert R."/>
            <person name="Binder M."/>
            <person name="Bloem J."/>
            <person name="Labutti K."/>
            <person name="Salamov A."/>
            <person name="Andreopoulos B."/>
            <person name="Baker S."/>
            <person name="Barry K."/>
            <person name="Bills G."/>
            <person name="Bluhm B."/>
            <person name="Cannon C."/>
            <person name="Castanera R."/>
            <person name="Culley D."/>
            <person name="Daum C."/>
            <person name="Ezra D."/>
            <person name="Gonzalez J."/>
            <person name="Henrissat B."/>
            <person name="Kuo A."/>
            <person name="Liang C."/>
            <person name="Lipzen A."/>
            <person name="Lutzoni F."/>
            <person name="Magnuson J."/>
            <person name="Mondo S."/>
            <person name="Nolan M."/>
            <person name="Ohm R."/>
            <person name="Pangilinan J."/>
            <person name="Park H.-J."/>
            <person name="Ramirez L."/>
            <person name="Alfaro M."/>
            <person name="Sun H."/>
            <person name="Tritt A."/>
            <person name="Yoshinaga Y."/>
            <person name="Zwiers L.-H."/>
            <person name="Turgeon B."/>
            <person name="Goodwin S."/>
            <person name="Spatafora J."/>
            <person name="Crous P."/>
            <person name="Grigoriev I."/>
        </authorList>
    </citation>
    <scope>NUCLEOTIDE SEQUENCE</scope>
    <source>
        <strain evidence="1">CBS 473.64</strain>
    </source>
</reference>
<evidence type="ECO:0000313" key="1">
    <source>
        <dbReference type="EMBL" id="KAF2644493.1"/>
    </source>
</evidence>
<keyword evidence="2" id="KW-1185">Reference proteome</keyword>
<accession>A0A6A6SCP6</accession>
<proteinExistence type="predicted"/>
<sequence>MTWLSTFIVHVAQSCSSSGRTLLLLPPQCAPAGPFAPLWQCGSTAPSSTRSNYSIAMRVLMAKVRRKACRF</sequence>
<protein>
    <submittedName>
        <fullName evidence="1">Uncharacterized protein</fullName>
    </submittedName>
</protein>
<organism evidence="1 2">
    <name type="scientific">Massarina eburnea CBS 473.64</name>
    <dbReference type="NCBI Taxonomy" id="1395130"/>
    <lineage>
        <taxon>Eukaryota</taxon>
        <taxon>Fungi</taxon>
        <taxon>Dikarya</taxon>
        <taxon>Ascomycota</taxon>
        <taxon>Pezizomycotina</taxon>
        <taxon>Dothideomycetes</taxon>
        <taxon>Pleosporomycetidae</taxon>
        <taxon>Pleosporales</taxon>
        <taxon>Massarineae</taxon>
        <taxon>Massarinaceae</taxon>
        <taxon>Massarina</taxon>
    </lineage>
</organism>
<dbReference type="Proteomes" id="UP000799753">
    <property type="component" value="Unassembled WGS sequence"/>
</dbReference>
<evidence type="ECO:0000313" key="2">
    <source>
        <dbReference type="Proteomes" id="UP000799753"/>
    </source>
</evidence>